<evidence type="ECO:0000313" key="4">
    <source>
        <dbReference type="Proteomes" id="UP000571017"/>
    </source>
</evidence>
<dbReference type="GO" id="GO:0005737">
    <property type="term" value="C:cytoplasm"/>
    <property type="evidence" value="ECO:0007669"/>
    <property type="project" value="TreeGrafter"/>
</dbReference>
<keyword evidence="4" id="KW-1185">Reference proteome</keyword>
<dbReference type="Proteomes" id="UP000571017">
    <property type="component" value="Unassembled WGS sequence"/>
</dbReference>
<feature type="domain" description="Calcineurin-like phosphoesterase" evidence="2">
    <location>
        <begin position="1"/>
        <end position="205"/>
    </location>
</feature>
<gene>
    <name evidence="3" type="ORF">H0266_09570</name>
</gene>
<protein>
    <submittedName>
        <fullName evidence="3">Metallophosphoesterase family protein</fullName>
    </submittedName>
</protein>
<comment type="similarity">
    <text evidence="1">Belongs to the metallophosphoesterase superfamily. YfcE family.</text>
</comment>
<dbReference type="PANTHER" id="PTHR42850">
    <property type="entry name" value="METALLOPHOSPHOESTERASE"/>
    <property type="match status" value="1"/>
</dbReference>
<dbReference type="EMBL" id="JACEFG010000002">
    <property type="protein sequence ID" value="MBA2175141.1"/>
    <property type="molecule type" value="Genomic_DNA"/>
</dbReference>
<dbReference type="PIRSF" id="PIRSF000883">
    <property type="entry name" value="Pesterase_MJ0912"/>
    <property type="match status" value="1"/>
</dbReference>
<reference evidence="3 4" key="1">
    <citation type="journal article" date="2004" name="Extremophiles">
        <title>Halobacillus locisalis sp. nov., a halophilic bacterium isolated from a marine solar saltern of the Yellow Sea in Korea.</title>
        <authorList>
            <person name="Yoon J.H."/>
            <person name="Kang K.H."/>
            <person name="Oh T.K."/>
            <person name="Park Y.H."/>
        </authorList>
    </citation>
    <scope>NUCLEOTIDE SEQUENCE [LARGE SCALE GENOMIC DNA]</scope>
    <source>
        <strain evidence="3 4">KCTC 3788</strain>
    </source>
</reference>
<dbReference type="InterPro" id="IPR050126">
    <property type="entry name" value="Ap4A_hydrolase"/>
</dbReference>
<name>A0A838CT74_9BACI</name>
<comment type="caution">
    <text evidence="3">The sequence shown here is derived from an EMBL/GenBank/DDBJ whole genome shotgun (WGS) entry which is preliminary data.</text>
</comment>
<dbReference type="PANTHER" id="PTHR42850:SF2">
    <property type="entry name" value="BLL5683 PROTEIN"/>
    <property type="match status" value="1"/>
</dbReference>
<evidence type="ECO:0000259" key="2">
    <source>
        <dbReference type="Pfam" id="PF12850"/>
    </source>
</evidence>
<dbReference type="SUPFAM" id="SSF56300">
    <property type="entry name" value="Metallo-dependent phosphatases"/>
    <property type="match status" value="1"/>
</dbReference>
<organism evidence="3 4">
    <name type="scientific">Halobacillus locisalis</name>
    <dbReference type="NCBI Taxonomy" id="220753"/>
    <lineage>
        <taxon>Bacteria</taxon>
        <taxon>Bacillati</taxon>
        <taxon>Bacillota</taxon>
        <taxon>Bacilli</taxon>
        <taxon>Bacillales</taxon>
        <taxon>Bacillaceae</taxon>
        <taxon>Halobacillus</taxon>
    </lineage>
</organism>
<proteinExistence type="inferred from homology"/>
<dbReference type="AlphaFoldDB" id="A0A838CT74"/>
<dbReference type="InterPro" id="IPR011152">
    <property type="entry name" value="Pesterase_MJ0912"/>
</dbReference>
<dbReference type="RefSeq" id="WP_181472177.1">
    <property type="nucleotide sequence ID" value="NZ_JACEFG010000002.1"/>
</dbReference>
<dbReference type="Pfam" id="PF12850">
    <property type="entry name" value="Metallophos_2"/>
    <property type="match status" value="1"/>
</dbReference>
<dbReference type="InterPro" id="IPR029052">
    <property type="entry name" value="Metallo-depent_PP-like"/>
</dbReference>
<dbReference type="GO" id="GO:0016791">
    <property type="term" value="F:phosphatase activity"/>
    <property type="evidence" value="ECO:0007669"/>
    <property type="project" value="TreeGrafter"/>
</dbReference>
<dbReference type="InterPro" id="IPR024654">
    <property type="entry name" value="Calcineurin-like_PHP_lpxH"/>
</dbReference>
<evidence type="ECO:0000313" key="3">
    <source>
        <dbReference type="EMBL" id="MBA2175141.1"/>
    </source>
</evidence>
<dbReference type="Gene3D" id="3.60.21.10">
    <property type="match status" value="1"/>
</dbReference>
<sequence length="244" mass="27916">MRIAIMADVHGNASALNAVLKRIDEKDSVDHIYCLGDMIGIGPDTNEVLHSLFSREDISMVTGNHDEAIIALAKGESHPESHAHAREHHEWIADRLDPVFISKLERLPRTILKDFHPFKFRFTHYPVPSEREGVHISKDPFASIVKPGLKNMENLYKEYTEDFIAFGHHHPTHYFKNEKTMYLNPGSLGCSHTPEARYAIVDIEEDHIDTKVEKQVYDKTSFLASYHDLKVPARETLLKIFHGV</sequence>
<evidence type="ECO:0000256" key="1">
    <source>
        <dbReference type="ARBA" id="ARBA00008950"/>
    </source>
</evidence>
<accession>A0A838CT74</accession>